<dbReference type="SUPFAM" id="SSF51316">
    <property type="entry name" value="Mss4-like"/>
    <property type="match status" value="1"/>
</dbReference>
<dbReference type="PROSITE" id="PS51790">
    <property type="entry name" value="MSRB"/>
    <property type="match status" value="1"/>
</dbReference>
<evidence type="ECO:0000259" key="5">
    <source>
        <dbReference type="PROSITE" id="PS51790"/>
    </source>
</evidence>
<comment type="catalytic activity">
    <reaction evidence="2 3">
        <text>L-methionyl-[protein] + [thioredoxin]-disulfide + H2O = L-methionyl-(R)-S-oxide-[protein] + [thioredoxin]-dithiol</text>
        <dbReference type="Rhea" id="RHEA:24164"/>
        <dbReference type="Rhea" id="RHEA-COMP:10698"/>
        <dbReference type="Rhea" id="RHEA-COMP:10700"/>
        <dbReference type="Rhea" id="RHEA-COMP:12313"/>
        <dbReference type="Rhea" id="RHEA-COMP:12314"/>
        <dbReference type="ChEBI" id="CHEBI:15377"/>
        <dbReference type="ChEBI" id="CHEBI:16044"/>
        <dbReference type="ChEBI" id="CHEBI:29950"/>
        <dbReference type="ChEBI" id="CHEBI:45764"/>
        <dbReference type="ChEBI" id="CHEBI:50058"/>
        <dbReference type="EC" id="1.8.4.12"/>
    </reaction>
</comment>
<feature type="domain" description="MsrB" evidence="5">
    <location>
        <begin position="28"/>
        <end position="150"/>
    </location>
</feature>
<comment type="caution">
    <text evidence="6">The sequence shown here is derived from an EMBL/GenBank/DDBJ whole genome shotgun (WGS) entry which is preliminary data.</text>
</comment>
<evidence type="ECO:0000256" key="1">
    <source>
        <dbReference type="ARBA" id="ARBA00023002"/>
    </source>
</evidence>
<dbReference type="RefSeq" id="WP_386821428.1">
    <property type="nucleotide sequence ID" value="NZ_JBHUIT010000034.1"/>
</dbReference>
<evidence type="ECO:0000256" key="4">
    <source>
        <dbReference type="SAM" id="SignalP"/>
    </source>
</evidence>
<dbReference type="HAMAP" id="MF_01400">
    <property type="entry name" value="MsrB"/>
    <property type="match status" value="1"/>
</dbReference>
<sequence length="168" mass="18873">MNSVGKLILLFSLAATISSCGDPQTPEHARLKKELTPMQYKVTQEDGTEPPFKNEYWDNKEPGIYVSIVSGEPLFSSRDKFKSGTGWPSFTKPLFEGAVKEKTDTTYGMTRTEVRSVKADTHLGHVFEDGPEPTGLRYCMNSAALRFIPVDELRENGLKKYLADFKED</sequence>
<dbReference type="Pfam" id="PF01641">
    <property type="entry name" value="SelR"/>
    <property type="match status" value="1"/>
</dbReference>
<feature type="signal peptide" evidence="4">
    <location>
        <begin position="1"/>
        <end position="21"/>
    </location>
</feature>
<dbReference type="NCBIfam" id="TIGR00357">
    <property type="entry name" value="peptide-methionine (R)-S-oxide reductase MsrB"/>
    <property type="match status" value="1"/>
</dbReference>
<protein>
    <recommendedName>
        <fullName evidence="3">Peptide methionine sulfoxide reductase MsrB</fullName>
        <ecNumber evidence="3">1.8.4.12</ecNumber>
    </recommendedName>
    <alternativeName>
        <fullName evidence="3">Peptide-methionine (R)-S-oxide reductase</fullName>
    </alternativeName>
</protein>
<dbReference type="EMBL" id="JBHUIT010000034">
    <property type="protein sequence ID" value="MFD2257994.1"/>
    <property type="molecule type" value="Genomic_DNA"/>
</dbReference>
<keyword evidence="4" id="KW-0732">Signal</keyword>
<evidence type="ECO:0000256" key="3">
    <source>
        <dbReference type="HAMAP-Rule" id="MF_01400"/>
    </source>
</evidence>
<gene>
    <name evidence="3 6" type="primary">msrB</name>
    <name evidence="6" type="ORF">ACFSSA_15040</name>
</gene>
<dbReference type="PANTHER" id="PTHR10173">
    <property type="entry name" value="METHIONINE SULFOXIDE REDUCTASE"/>
    <property type="match status" value="1"/>
</dbReference>
<dbReference type="InterPro" id="IPR002579">
    <property type="entry name" value="Met_Sox_Rdtase_MsrB_dom"/>
</dbReference>
<feature type="active site" description="Nucleophile" evidence="3">
    <location>
        <position position="139"/>
    </location>
</feature>
<comment type="similarity">
    <text evidence="3">Belongs to the MsrB Met sulfoxide reductase family.</text>
</comment>
<evidence type="ECO:0000313" key="7">
    <source>
        <dbReference type="Proteomes" id="UP001597375"/>
    </source>
</evidence>
<feature type="chain" id="PRO_5046087352" description="Peptide methionine sulfoxide reductase MsrB" evidence="4">
    <location>
        <begin position="22"/>
        <end position="168"/>
    </location>
</feature>
<accession>A0ABW5DBR8</accession>
<keyword evidence="7" id="KW-1185">Reference proteome</keyword>
<proteinExistence type="inferred from homology"/>
<dbReference type="InterPro" id="IPR011057">
    <property type="entry name" value="Mss4-like_sf"/>
</dbReference>
<dbReference type="EC" id="1.8.4.12" evidence="3"/>
<keyword evidence="1 3" id="KW-0560">Oxidoreductase</keyword>
<reference evidence="7" key="1">
    <citation type="journal article" date="2019" name="Int. J. Syst. Evol. Microbiol.">
        <title>The Global Catalogue of Microorganisms (GCM) 10K type strain sequencing project: providing services to taxonomists for standard genome sequencing and annotation.</title>
        <authorList>
            <consortium name="The Broad Institute Genomics Platform"/>
            <consortium name="The Broad Institute Genome Sequencing Center for Infectious Disease"/>
            <person name="Wu L."/>
            <person name="Ma J."/>
        </authorList>
    </citation>
    <scope>NUCLEOTIDE SEQUENCE [LARGE SCALE GENOMIC DNA]</scope>
    <source>
        <strain evidence="7">CGMCC 4.7106</strain>
    </source>
</reference>
<dbReference type="PROSITE" id="PS51257">
    <property type="entry name" value="PROKAR_LIPOPROTEIN"/>
    <property type="match status" value="1"/>
</dbReference>
<dbReference type="GO" id="GO:0033743">
    <property type="term" value="F:peptide-methionine (R)-S-oxide reductase activity"/>
    <property type="evidence" value="ECO:0007669"/>
    <property type="project" value="UniProtKB-EC"/>
</dbReference>
<dbReference type="InterPro" id="IPR028427">
    <property type="entry name" value="Met_Sox_Rdtase_MsrB"/>
</dbReference>
<comment type="caution">
    <text evidence="3">Lacks conserved residue(s) required for the propagation of feature annotation.</text>
</comment>
<evidence type="ECO:0000313" key="6">
    <source>
        <dbReference type="EMBL" id="MFD2257994.1"/>
    </source>
</evidence>
<dbReference type="Proteomes" id="UP001597375">
    <property type="component" value="Unassembled WGS sequence"/>
</dbReference>
<dbReference type="PANTHER" id="PTHR10173:SF59">
    <property type="entry name" value="PEPTIDE METHIONINE SULFOXIDE REDUCTASE MSRA_MSRB"/>
    <property type="match status" value="1"/>
</dbReference>
<organism evidence="6 7">
    <name type="scientific">Luteolibacter algae</name>
    <dbReference type="NCBI Taxonomy" id="454151"/>
    <lineage>
        <taxon>Bacteria</taxon>
        <taxon>Pseudomonadati</taxon>
        <taxon>Verrucomicrobiota</taxon>
        <taxon>Verrucomicrobiia</taxon>
        <taxon>Verrucomicrobiales</taxon>
        <taxon>Verrucomicrobiaceae</taxon>
        <taxon>Luteolibacter</taxon>
    </lineage>
</organism>
<dbReference type="Gene3D" id="2.170.150.20">
    <property type="entry name" value="Peptide methionine sulfoxide reductase"/>
    <property type="match status" value="1"/>
</dbReference>
<name>A0ABW5DBR8_9BACT</name>
<evidence type="ECO:0000256" key="2">
    <source>
        <dbReference type="ARBA" id="ARBA00048488"/>
    </source>
</evidence>